<dbReference type="RefSeq" id="WP_093245752.1">
    <property type="nucleotide sequence ID" value="NZ_FNQF01000012.1"/>
</dbReference>
<keyword evidence="3" id="KW-1185">Reference proteome</keyword>
<protein>
    <submittedName>
        <fullName evidence="2">Septum formation initiator</fullName>
    </submittedName>
</protein>
<name>A0A1H4DM01_9FLAO</name>
<dbReference type="Proteomes" id="UP000198820">
    <property type="component" value="Unassembled WGS sequence"/>
</dbReference>
<gene>
    <name evidence="2" type="ORF">SAMN05421540_11233</name>
</gene>
<evidence type="ECO:0000313" key="2">
    <source>
        <dbReference type="EMBL" id="SEA73823.1"/>
    </source>
</evidence>
<keyword evidence="1" id="KW-0812">Transmembrane</keyword>
<dbReference type="InterPro" id="IPR007060">
    <property type="entry name" value="FtsL/DivIC"/>
</dbReference>
<organism evidence="2 3">
    <name type="scientific">Psychroflexus halocasei</name>
    <dbReference type="NCBI Taxonomy" id="908615"/>
    <lineage>
        <taxon>Bacteria</taxon>
        <taxon>Pseudomonadati</taxon>
        <taxon>Bacteroidota</taxon>
        <taxon>Flavobacteriia</taxon>
        <taxon>Flavobacteriales</taxon>
        <taxon>Flavobacteriaceae</taxon>
        <taxon>Psychroflexus</taxon>
    </lineage>
</organism>
<dbReference type="Pfam" id="PF04977">
    <property type="entry name" value="DivIC"/>
    <property type="match status" value="1"/>
</dbReference>
<proteinExistence type="predicted"/>
<keyword evidence="1" id="KW-1133">Transmembrane helix</keyword>
<accession>A0A1H4DM01</accession>
<evidence type="ECO:0000256" key="1">
    <source>
        <dbReference type="SAM" id="Phobius"/>
    </source>
</evidence>
<evidence type="ECO:0000313" key="3">
    <source>
        <dbReference type="Proteomes" id="UP000198820"/>
    </source>
</evidence>
<dbReference type="STRING" id="908615.SAMN05421540_11233"/>
<keyword evidence="1" id="KW-0472">Membrane</keyword>
<reference evidence="2 3" key="1">
    <citation type="submission" date="2016-10" db="EMBL/GenBank/DDBJ databases">
        <authorList>
            <person name="de Groot N.N."/>
        </authorList>
    </citation>
    <scope>NUCLEOTIDE SEQUENCE [LARGE SCALE GENOMIC DNA]</scope>
    <source>
        <strain evidence="2 3">DSM 23581</strain>
    </source>
</reference>
<dbReference type="EMBL" id="FNQF01000012">
    <property type="protein sequence ID" value="SEA73823.1"/>
    <property type="molecule type" value="Genomic_DNA"/>
</dbReference>
<feature type="transmembrane region" description="Helical" evidence="1">
    <location>
        <begin position="12"/>
        <end position="32"/>
    </location>
</feature>
<dbReference type="AlphaFoldDB" id="A0A1H4DM01"/>
<sequence>MKFKEIKQKRWFKVLGNTYVLVGLIFLIWMLFLDTNSWLTHRELNAEINELNNNKAYYLKETQKDKQTLSTLTDSIEIERFARETYFMKRKNEEVYIIEYEDSLKNNTSK</sequence>